<dbReference type="CDD" id="cd06223">
    <property type="entry name" value="PRTases_typeI"/>
    <property type="match status" value="1"/>
</dbReference>
<dbReference type="CDD" id="cd01427">
    <property type="entry name" value="HAD_like"/>
    <property type="match status" value="1"/>
</dbReference>
<gene>
    <name evidence="1" type="ORF">CARN7_2508</name>
</gene>
<dbReference type="InterPro" id="IPR029057">
    <property type="entry name" value="PRTase-like"/>
</dbReference>
<protein>
    <submittedName>
        <fullName evidence="1">Uncharacterized protein</fullName>
    </submittedName>
</protein>
<dbReference type="InterPro" id="IPR036412">
    <property type="entry name" value="HAD-like_sf"/>
</dbReference>
<name>E6QWP7_9ZZZZ</name>
<comment type="caution">
    <text evidence="1">The sequence shown here is derived from an EMBL/GenBank/DDBJ whole genome shotgun (WGS) entry which is preliminary data.</text>
</comment>
<dbReference type="SUPFAM" id="SSF53271">
    <property type="entry name" value="PRTase-like"/>
    <property type="match status" value="1"/>
</dbReference>
<evidence type="ECO:0000313" key="1">
    <source>
        <dbReference type="EMBL" id="CBI11670.1"/>
    </source>
</evidence>
<proteinExistence type="predicted"/>
<sequence length="407" mass="44685">MLFDLDGPLLVDGTTTARQGVAAMIDALHKLGIVVGAVSSSGSVGDRCGRSGLAIDGVYEAPRCGKKGSGDYVKAFCKDNGFEPHNCLTVWDDVYGFREGINGPTLAFHAEWGGGRSAYGIRLEKPVELLQYLDVFFLKEALWFAKLDGTDGAGRSVTVRGLIDGNGAGSEAIRRAVFKTLKERQDVRVNGVSMPMFLLTHMLTSAYLDGLLTSGRDQVLWQIYPGHSPASTPPPLIQASFQHMNLFRSKASVKGRYGLNRMIDAKQSHTERIADNRQAVKFINQMNSVALIPGTNVRGKRVYVIDDFTTEGYSLEAARQFFYAAGARSVHLFSFGKYGSRYHVEVPSDGVAVSPYNLTTYREADFHEAQKHMQLDTHALDEFVASLERLKDTTIRTKLLESSPVGD</sequence>
<organism evidence="1">
    <name type="scientific">mine drainage metagenome</name>
    <dbReference type="NCBI Taxonomy" id="410659"/>
    <lineage>
        <taxon>unclassified sequences</taxon>
        <taxon>metagenomes</taxon>
        <taxon>ecological metagenomes</taxon>
    </lineage>
</organism>
<accession>E6QWP7</accession>
<dbReference type="EMBL" id="CABR01000156">
    <property type="protein sequence ID" value="CBI11670.1"/>
    <property type="molecule type" value="Genomic_DNA"/>
</dbReference>
<dbReference type="SUPFAM" id="SSF56784">
    <property type="entry name" value="HAD-like"/>
    <property type="match status" value="1"/>
</dbReference>
<dbReference type="AlphaFoldDB" id="E6QWP7"/>
<dbReference type="Gene3D" id="3.40.50.1000">
    <property type="entry name" value="HAD superfamily/HAD-like"/>
    <property type="match status" value="1"/>
</dbReference>
<dbReference type="InterPro" id="IPR000836">
    <property type="entry name" value="PRTase_dom"/>
</dbReference>
<reference evidence="1" key="1">
    <citation type="submission" date="2009-10" db="EMBL/GenBank/DDBJ databases">
        <title>Diversity of trophic interactions inside an arsenic-rich microbial ecosystem.</title>
        <authorList>
            <person name="Bertin P.N."/>
            <person name="Heinrich-Salmeron A."/>
            <person name="Pelletier E."/>
            <person name="Goulhen-Chollet F."/>
            <person name="Arsene-Ploetze F."/>
            <person name="Gallien S."/>
            <person name="Calteau A."/>
            <person name="Vallenet D."/>
            <person name="Casiot C."/>
            <person name="Chane-Woon-Ming B."/>
            <person name="Giloteaux L."/>
            <person name="Barakat M."/>
            <person name="Bonnefoy V."/>
            <person name="Bruneel O."/>
            <person name="Chandler M."/>
            <person name="Cleiss J."/>
            <person name="Duran R."/>
            <person name="Elbaz-Poulichet F."/>
            <person name="Fonknechten N."/>
            <person name="Lauga B."/>
            <person name="Mornico D."/>
            <person name="Ortet P."/>
            <person name="Schaeffer C."/>
            <person name="Siguier P."/>
            <person name="Alexander Thil Smith A."/>
            <person name="Van Dorsselaer A."/>
            <person name="Weissenbach J."/>
            <person name="Medigue C."/>
            <person name="Le Paslier D."/>
        </authorList>
    </citation>
    <scope>NUCLEOTIDE SEQUENCE</scope>
</reference>
<dbReference type="InterPro" id="IPR023214">
    <property type="entry name" value="HAD_sf"/>
</dbReference>
<dbReference type="Gene3D" id="3.40.50.2020">
    <property type="match status" value="1"/>
</dbReference>